<evidence type="ECO:0000313" key="2">
    <source>
        <dbReference type="EMBL" id="GJA54881.1"/>
    </source>
</evidence>
<protein>
    <submittedName>
        <fullName evidence="3">Type IV minor pilin protein PilW</fullName>
    </submittedName>
</protein>
<keyword evidence="1" id="KW-0472">Membrane</keyword>
<dbReference type="Pfam" id="PF07963">
    <property type="entry name" value="N_methyl"/>
    <property type="match status" value="1"/>
</dbReference>
<keyword evidence="1" id="KW-1133">Transmembrane helix</keyword>
<dbReference type="NCBIfam" id="TIGR02532">
    <property type="entry name" value="IV_pilin_GFxxxE"/>
    <property type="match status" value="1"/>
</dbReference>
<evidence type="ECO:0000256" key="1">
    <source>
        <dbReference type="SAM" id="Phobius"/>
    </source>
</evidence>
<evidence type="ECO:0000313" key="3">
    <source>
        <dbReference type="EMBL" id="GJA63915.1"/>
    </source>
</evidence>
<keyword evidence="1" id="KW-0812">Transmembrane</keyword>
<accession>A0AA37CPE9</accession>
<dbReference type="InterPro" id="IPR012902">
    <property type="entry name" value="N_methyl_site"/>
</dbReference>
<organism evidence="3 4">
    <name type="scientific">Aeromonas caviae</name>
    <name type="common">Aeromonas punctata</name>
    <dbReference type="NCBI Taxonomy" id="648"/>
    <lineage>
        <taxon>Bacteria</taxon>
        <taxon>Pseudomonadati</taxon>
        <taxon>Pseudomonadota</taxon>
        <taxon>Gammaproteobacteria</taxon>
        <taxon>Aeromonadales</taxon>
        <taxon>Aeromonadaceae</taxon>
        <taxon>Aeromonas</taxon>
    </lineage>
</organism>
<dbReference type="EMBL" id="BPNL01000024">
    <property type="protein sequence ID" value="GJA54881.1"/>
    <property type="molecule type" value="Genomic_DNA"/>
</dbReference>
<dbReference type="Proteomes" id="UP000886934">
    <property type="component" value="Unassembled WGS sequence"/>
</dbReference>
<reference evidence="3" key="1">
    <citation type="submission" date="2021-07" db="EMBL/GenBank/DDBJ databases">
        <title>Draft genome sequence of carbapenem-resistant Aeromonas spp. in Japan.</title>
        <authorList>
            <person name="Maehana S."/>
            <person name="Suzuki M."/>
            <person name="Kitasato H."/>
        </authorList>
    </citation>
    <scope>NUCLEOTIDE SEQUENCE</scope>
    <source>
        <strain evidence="2">KAM348</strain>
        <strain evidence="3">KAM351</strain>
    </source>
</reference>
<comment type="caution">
    <text evidence="3">The sequence shown here is derived from an EMBL/GenBank/DDBJ whole genome shotgun (WGS) entry which is preliminary data.</text>
</comment>
<proteinExistence type="predicted"/>
<dbReference type="RefSeq" id="WP_223919958.1">
    <property type="nucleotide sequence ID" value="NZ_BPND01000036.1"/>
</dbReference>
<dbReference type="GO" id="GO:0043683">
    <property type="term" value="P:type IV pilus assembly"/>
    <property type="evidence" value="ECO:0007669"/>
    <property type="project" value="InterPro"/>
</dbReference>
<sequence>MNARGFTLIEWLIAMLIGVFLVGGGLSIFVASRATTEDAFDQSELQENGRIAMRLVTQDLKWAGFWGDYTGSPMATGQGVTLLGGITSTCGSLPSNTGVRALLVMRVNDSGGLTGGDASCIPTDSSKWSFIKNTDVISIKRLVGRPQTIDSELDGNRYYLATTTQLANLFAMVDESDPIPSEVIEMPDPQLWEYQHFMYYTVLNKSNNIPELRKRILTPNGGSLLISGPIAEGIQGLTVLLGIDESTIPDGVIERYTNTNNVTEQDWSEGRVVAARVFILVRSLQASSSYVNNNIYQVGDVPVFGNGDGYRRLLLESSVSLRNPAVIAGGGK</sequence>
<dbReference type="InterPro" id="IPR032092">
    <property type="entry name" value="PilW"/>
</dbReference>
<gene>
    <name evidence="3" type="primary">pilW</name>
    <name evidence="2" type="ORF">KAM348_23040</name>
    <name evidence="3" type="ORF">KAM351_25260</name>
</gene>
<evidence type="ECO:0000313" key="4">
    <source>
        <dbReference type="Proteomes" id="UP000886934"/>
    </source>
</evidence>
<feature type="transmembrane region" description="Helical" evidence="1">
    <location>
        <begin position="12"/>
        <end position="31"/>
    </location>
</feature>
<dbReference type="Pfam" id="PF16074">
    <property type="entry name" value="PilW"/>
    <property type="match status" value="1"/>
</dbReference>
<dbReference type="Proteomes" id="UP000887009">
    <property type="component" value="Unassembled WGS sequence"/>
</dbReference>
<name>A0AA37CPE9_AERCA</name>
<dbReference type="EMBL" id="BPNN01000035">
    <property type="protein sequence ID" value="GJA63915.1"/>
    <property type="molecule type" value="Genomic_DNA"/>
</dbReference>
<dbReference type="AlphaFoldDB" id="A0AA37CPE9"/>